<comment type="similarity">
    <text evidence="4 7">Belongs to the glucosamine/galactosamine-6-phosphate isomerase family. 6-phosphogluconolactonase subfamily.</text>
</comment>
<dbReference type="GO" id="GO:0006098">
    <property type="term" value="P:pentose-phosphate shunt"/>
    <property type="evidence" value="ECO:0007669"/>
    <property type="project" value="UniProtKB-UniPathway"/>
</dbReference>
<dbReference type="UniPathway" id="UPA00115">
    <property type="reaction ID" value="UER00409"/>
</dbReference>
<dbReference type="PATRIC" id="fig|28092.6.peg.2213"/>
<dbReference type="InterPro" id="IPR039104">
    <property type="entry name" value="6PGL"/>
</dbReference>
<dbReference type="AlphaFoldDB" id="A0A0F5K186"/>
<evidence type="ECO:0000256" key="3">
    <source>
        <dbReference type="ARBA" id="ARBA00004961"/>
    </source>
</evidence>
<evidence type="ECO:0000256" key="5">
    <source>
        <dbReference type="ARBA" id="ARBA00013198"/>
    </source>
</evidence>
<dbReference type="PANTHER" id="PTHR11054">
    <property type="entry name" value="6-PHOSPHOGLUCONOLACTONASE"/>
    <property type="match status" value="1"/>
</dbReference>
<evidence type="ECO:0000256" key="6">
    <source>
        <dbReference type="ARBA" id="ARBA00020337"/>
    </source>
</evidence>
<comment type="catalytic activity">
    <reaction evidence="1 7">
        <text>6-phospho-D-glucono-1,5-lactone + H2O = 6-phospho-D-gluconate + H(+)</text>
        <dbReference type="Rhea" id="RHEA:12556"/>
        <dbReference type="ChEBI" id="CHEBI:15377"/>
        <dbReference type="ChEBI" id="CHEBI:15378"/>
        <dbReference type="ChEBI" id="CHEBI:57955"/>
        <dbReference type="ChEBI" id="CHEBI:58759"/>
        <dbReference type="EC" id="3.1.1.31"/>
    </reaction>
</comment>
<dbReference type="SUPFAM" id="SSF100950">
    <property type="entry name" value="NagB/RpiA/CoA transferase-like"/>
    <property type="match status" value="1"/>
</dbReference>
<evidence type="ECO:0000256" key="1">
    <source>
        <dbReference type="ARBA" id="ARBA00000832"/>
    </source>
</evidence>
<evidence type="ECO:0000256" key="7">
    <source>
        <dbReference type="RuleBase" id="RU365095"/>
    </source>
</evidence>
<dbReference type="GO" id="GO:0017057">
    <property type="term" value="F:6-phosphogluconolactonase activity"/>
    <property type="evidence" value="ECO:0007669"/>
    <property type="project" value="UniProtKB-UniRule"/>
</dbReference>
<dbReference type="CDD" id="cd01400">
    <property type="entry name" value="6PGL"/>
    <property type="match status" value="1"/>
</dbReference>
<dbReference type="Pfam" id="PF01182">
    <property type="entry name" value="Glucosamine_iso"/>
    <property type="match status" value="1"/>
</dbReference>
<comment type="function">
    <text evidence="2 7">Hydrolysis of 6-phosphogluconolactone to 6-phosphogluconate.</text>
</comment>
<dbReference type="InterPro" id="IPR005900">
    <property type="entry name" value="6-phosphogluconolactonase_DevB"/>
</dbReference>
<dbReference type="RefSeq" id="WP_024902052.1">
    <property type="nucleotide sequence ID" value="NZ_CADFGU010000001.1"/>
</dbReference>
<accession>A0A0F5K186</accession>
<dbReference type="Gene3D" id="3.40.50.1360">
    <property type="match status" value="1"/>
</dbReference>
<evidence type="ECO:0000256" key="2">
    <source>
        <dbReference type="ARBA" id="ARBA00002681"/>
    </source>
</evidence>
<dbReference type="Proteomes" id="UP000033618">
    <property type="component" value="Unassembled WGS sequence"/>
</dbReference>
<evidence type="ECO:0000313" key="10">
    <source>
        <dbReference type="Proteomes" id="UP000033618"/>
    </source>
</evidence>
<proteinExistence type="inferred from homology"/>
<sequence>MLYLNTFADGDAQAEALSAAVAEALRHVLAQRGAKGRATLAVSGGKSPARFFAHLAKTPLAWAQIDITLVDDRWVPPHDEASNAGLLRDTLLRDAAAAARFWPIVDTARTPQAVLELLNGPGGVAGPDVVILGMGEDGHTASLFADAPQWAYATTTLDRYVYTEPATAPHARIGLSLNALRRAPVTFLQISGEKKRAVLEAAAAMPQRTAISRLANDGGVKLDAYWYA</sequence>
<dbReference type="InterPro" id="IPR006148">
    <property type="entry name" value="Glc/Gal-6P_isomerase"/>
</dbReference>
<evidence type="ECO:0000313" key="9">
    <source>
        <dbReference type="EMBL" id="KKB63863.1"/>
    </source>
</evidence>
<dbReference type="InterPro" id="IPR037171">
    <property type="entry name" value="NagB/RpiA_transferase-like"/>
</dbReference>
<gene>
    <name evidence="7" type="primary">pgl</name>
    <name evidence="9" type="ORF">WM40_09410</name>
</gene>
<keyword evidence="10" id="KW-1185">Reference proteome</keyword>
<name>A0A0F5K186_9BURK</name>
<evidence type="ECO:0000259" key="8">
    <source>
        <dbReference type="Pfam" id="PF01182"/>
    </source>
</evidence>
<keyword evidence="7" id="KW-0378">Hydrolase</keyword>
<dbReference type="NCBIfam" id="TIGR01198">
    <property type="entry name" value="pgl"/>
    <property type="match status" value="1"/>
</dbReference>
<comment type="pathway">
    <text evidence="3 7">Carbohydrate degradation; pentose phosphate pathway; D-ribulose 5-phosphate from D-glucose 6-phosphate (oxidative stage): step 2/3.</text>
</comment>
<dbReference type="PANTHER" id="PTHR11054:SF0">
    <property type="entry name" value="6-PHOSPHOGLUCONOLACTONASE"/>
    <property type="match status" value="1"/>
</dbReference>
<dbReference type="EC" id="3.1.1.31" evidence="5 7"/>
<evidence type="ECO:0000256" key="4">
    <source>
        <dbReference type="ARBA" id="ARBA00010662"/>
    </source>
</evidence>
<dbReference type="STRING" id="28092.WM40_09410"/>
<dbReference type="OrthoDB" id="9810967at2"/>
<dbReference type="GO" id="GO:0005975">
    <property type="term" value="P:carbohydrate metabolic process"/>
    <property type="evidence" value="ECO:0007669"/>
    <property type="project" value="UniProtKB-UniRule"/>
</dbReference>
<organism evidence="9 10">
    <name type="scientific">Robbsia andropogonis</name>
    <dbReference type="NCBI Taxonomy" id="28092"/>
    <lineage>
        <taxon>Bacteria</taxon>
        <taxon>Pseudomonadati</taxon>
        <taxon>Pseudomonadota</taxon>
        <taxon>Betaproteobacteria</taxon>
        <taxon>Burkholderiales</taxon>
        <taxon>Burkholderiaceae</taxon>
        <taxon>Robbsia</taxon>
    </lineage>
</organism>
<comment type="caution">
    <text evidence="9">The sequence shown here is derived from an EMBL/GenBank/DDBJ whole genome shotgun (WGS) entry which is preliminary data.</text>
</comment>
<protein>
    <recommendedName>
        <fullName evidence="6 7">6-phosphogluconolactonase</fullName>
        <shortName evidence="7">6PGL</shortName>
        <ecNumber evidence="5 7">3.1.1.31</ecNumber>
    </recommendedName>
</protein>
<reference evidence="9 10" key="1">
    <citation type="submission" date="2015-03" db="EMBL/GenBank/DDBJ databases">
        <title>Draft Genome Sequence of Burkholderia andropogonis type strain ICMP2807, isolated from Sorghum bicolor.</title>
        <authorList>
            <person name="Lopes-Santos L."/>
            <person name="Castro D.B."/>
            <person name="Ottoboni L.M."/>
            <person name="Park D."/>
            <person name="Weirc B.S."/>
            <person name="Destefano S.A."/>
        </authorList>
    </citation>
    <scope>NUCLEOTIDE SEQUENCE [LARGE SCALE GENOMIC DNA]</scope>
    <source>
        <strain evidence="9 10">ICMP2807</strain>
    </source>
</reference>
<dbReference type="EMBL" id="LAQU01000007">
    <property type="protein sequence ID" value="KKB63863.1"/>
    <property type="molecule type" value="Genomic_DNA"/>
</dbReference>
<feature type="domain" description="Glucosamine/galactosamine-6-phosphate isomerase" evidence="8">
    <location>
        <begin position="12"/>
        <end position="205"/>
    </location>
</feature>